<comment type="caution">
    <text evidence="11">The sequence shown here is derived from an EMBL/GenBank/DDBJ whole genome shotgun (WGS) entry which is preliminary data.</text>
</comment>
<evidence type="ECO:0000256" key="10">
    <source>
        <dbReference type="PIRNR" id="PIRNR032582"/>
    </source>
</evidence>
<dbReference type="Gene3D" id="3.30.70.240">
    <property type="match status" value="1"/>
</dbReference>
<dbReference type="EC" id="3.1.-.-" evidence="9"/>
<dbReference type="PANTHER" id="PTHR34405:SF3">
    <property type="entry name" value="CRISPR-ASSOCIATED ENDORIBONUCLEASE CAS2 3"/>
    <property type="match status" value="1"/>
</dbReference>
<comment type="cofactor">
    <cofactor evidence="1 9">
        <name>Mg(2+)</name>
        <dbReference type="ChEBI" id="CHEBI:18420"/>
    </cofactor>
</comment>
<keyword evidence="8 9" id="KW-0051">Antiviral defense</keyword>
<evidence type="ECO:0000313" key="11">
    <source>
        <dbReference type="EMBL" id="TYC10062.1"/>
    </source>
</evidence>
<keyword evidence="5 9" id="KW-0255">Endonuclease</keyword>
<dbReference type="InterPro" id="IPR021127">
    <property type="entry name" value="CRISPR_associated_Cas2"/>
</dbReference>
<dbReference type="OrthoDB" id="9798176at2"/>
<dbReference type="PANTHER" id="PTHR34405">
    <property type="entry name" value="CRISPR-ASSOCIATED ENDORIBONUCLEASE CAS2"/>
    <property type="match status" value="1"/>
</dbReference>
<reference evidence="11 12" key="1">
    <citation type="submission" date="2019-08" db="EMBL/GenBank/DDBJ databases">
        <title>Actinomadura sp. nov. CYP1-5 isolated from mountain soil.</title>
        <authorList>
            <person name="Songsumanus A."/>
            <person name="Kuncharoen N."/>
            <person name="Kudo T."/>
            <person name="Yuki M."/>
            <person name="Igarashi Y."/>
            <person name="Tanasupawat S."/>
        </authorList>
    </citation>
    <scope>NUCLEOTIDE SEQUENCE [LARGE SCALE GENOMIC DNA]</scope>
    <source>
        <strain evidence="11 12">GKU157</strain>
    </source>
</reference>
<proteinExistence type="inferred from homology"/>
<keyword evidence="6 9" id="KW-0378">Hydrolase</keyword>
<dbReference type="GO" id="GO:0016787">
    <property type="term" value="F:hydrolase activity"/>
    <property type="evidence" value="ECO:0007669"/>
    <property type="project" value="UniProtKB-KW"/>
</dbReference>
<gene>
    <name evidence="9 11" type="primary">cas2</name>
    <name evidence="11" type="ORF">FXF65_33765</name>
</gene>
<accession>A0A5D0TXK9</accession>
<dbReference type="SUPFAM" id="SSF143430">
    <property type="entry name" value="TTP0101/SSO1404-like"/>
    <property type="match status" value="1"/>
</dbReference>
<evidence type="ECO:0000256" key="2">
    <source>
        <dbReference type="ARBA" id="ARBA00009959"/>
    </source>
</evidence>
<evidence type="ECO:0000256" key="6">
    <source>
        <dbReference type="ARBA" id="ARBA00022801"/>
    </source>
</evidence>
<keyword evidence="4 9" id="KW-0479">Metal-binding</keyword>
<dbReference type="HAMAP" id="MF_01471">
    <property type="entry name" value="Cas2"/>
    <property type="match status" value="1"/>
</dbReference>
<dbReference type="GO" id="GO:0004521">
    <property type="term" value="F:RNA endonuclease activity"/>
    <property type="evidence" value="ECO:0007669"/>
    <property type="project" value="UniProtKB-UniRule"/>
</dbReference>
<dbReference type="CDD" id="cd09725">
    <property type="entry name" value="Cas2_I_II_III"/>
    <property type="match status" value="1"/>
</dbReference>
<evidence type="ECO:0000256" key="8">
    <source>
        <dbReference type="ARBA" id="ARBA00023118"/>
    </source>
</evidence>
<keyword evidence="12" id="KW-1185">Reference proteome</keyword>
<feature type="binding site" evidence="9">
    <location>
        <position position="8"/>
    </location>
    <ligand>
        <name>Mg(2+)</name>
        <dbReference type="ChEBI" id="CHEBI:18420"/>
        <note>catalytic</note>
    </ligand>
</feature>
<dbReference type="GO" id="GO:0046872">
    <property type="term" value="F:metal ion binding"/>
    <property type="evidence" value="ECO:0007669"/>
    <property type="project" value="UniProtKB-UniRule"/>
</dbReference>
<evidence type="ECO:0000256" key="4">
    <source>
        <dbReference type="ARBA" id="ARBA00022723"/>
    </source>
</evidence>
<dbReference type="GO" id="GO:0043571">
    <property type="term" value="P:maintenance of CRISPR repeat elements"/>
    <property type="evidence" value="ECO:0007669"/>
    <property type="project" value="UniProtKB-UniRule"/>
</dbReference>
<dbReference type="PIRSF" id="PIRSF032582">
    <property type="entry name" value="Cas2"/>
    <property type="match status" value="1"/>
</dbReference>
<evidence type="ECO:0000256" key="3">
    <source>
        <dbReference type="ARBA" id="ARBA00022722"/>
    </source>
</evidence>
<dbReference type="AlphaFoldDB" id="A0A5D0TXK9"/>
<dbReference type="Pfam" id="PF09827">
    <property type="entry name" value="CRISPR_Cas2"/>
    <property type="match status" value="1"/>
</dbReference>
<dbReference type="EMBL" id="VSFF01000013">
    <property type="protein sequence ID" value="TYC10062.1"/>
    <property type="molecule type" value="Genomic_DNA"/>
</dbReference>
<name>A0A5D0TXK9_9ACTN</name>
<evidence type="ECO:0000256" key="7">
    <source>
        <dbReference type="ARBA" id="ARBA00022842"/>
    </source>
</evidence>
<comment type="function">
    <text evidence="9">CRISPR (clustered regularly interspaced short palindromic repeat), is an adaptive immune system that provides protection against mobile genetic elements (viruses, transposable elements and conjugative plasmids). CRISPR clusters contain sequences complementary to antecedent mobile elements and target invading nucleic acids. CRISPR clusters are transcribed and processed into CRISPR RNA (crRNA). Functions as a ssRNA-specific endoribonuclease. Involved in the integration of spacer DNA into the CRISPR cassette.</text>
</comment>
<comment type="subunit">
    <text evidence="9">Homodimer, forms a heterotetramer with a Cas1 homodimer.</text>
</comment>
<dbReference type="GO" id="GO:0051607">
    <property type="term" value="P:defense response to virus"/>
    <property type="evidence" value="ECO:0007669"/>
    <property type="project" value="UniProtKB-UniRule"/>
</dbReference>
<sequence length="96" mass="10795">MELLLTYDVSTVTPEGRNRLRKVAKLCEGYGMRVQKSVFEIVCTDSELLTLLDAIKRIIADQEDSIRIYKVPKGSFRAVKTLGTAKPLPHDDALIM</sequence>
<keyword evidence="3 9" id="KW-0540">Nuclease</keyword>
<dbReference type="RefSeq" id="WP_148354109.1">
    <property type="nucleotide sequence ID" value="NZ_JBHSBF010000005.1"/>
</dbReference>
<dbReference type="Proteomes" id="UP000322634">
    <property type="component" value="Unassembled WGS sequence"/>
</dbReference>
<evidence type="ECO:0000256" key="9">
    <source>
        <dbReference type="HAMAP-Rule" id="MF_01471"/>
    </source>
</evidence>
<dbReference type="NCBIfam" id="TIGR01573">
    <property type="entry name" value="cas2"/>
    <property type="match status" value="1"/>
</dbReference>
<evidence type="ECO:0000256" key="1">
    <source>
        <dbReference type="ARBA" id="ARBA00001946"/>
    </source>
</evidence>
<evidence type="ECO:0000313" key="12">
    <source>
        <dbReference type="Proteomes" id="UP000322634"/>
    </source>
</evidence>
<evidence type="ECO:0000256" key="5">
    <source>
        <dbReference type="ARBA" id="ARBA00022759"/>
    </source>
</evidence>
<keyword evidence="7 9" id="KW-0460">Magnesium</keyword>
<dbReference type="InterPro" id="IPR019199">
    <property type="entry name" value="Virulence_VapD/CRISPR_Cas2"/>
</dbReference>
<protein>
    <recommendedName>
        <fullName evidence="9">CRISPR-associated endoribonuclease Cas2</fullName>
        <ecNumber evidence="9">3.1.-.-</ecNumber>
    </recommendedName>
</protein>
<comment type="similarity">
    <text evidence="2 9 10">Belongs to the CRISPR-associated endoribonuclease Cas2 protein family.</text>
</comment>
<organism evidence="11 12">
    <name type="scientific">Actinomadura syzygii</name>
    <dbReference type="NCBI Taxonomy" id="1427538"/>
    <lineage>
        <taxon>Bacteria</taxon>
        <taxon>Bacillati</taxon>
        <taxon>Actinomycetota</taxon>
        <taxon>Actinomycetes</taxon>
        <taxon>Streptosporangiales</taxon>
        <taxon>Thermomonosporaceae</taxon>
        <taxon>Actinomadura</taxon>
    </lineage>
</organism>